<protein>
    <recommendedName>
        <fullName evidence="2">DUF1643 domain-containing protein</fullName>
    </recommendedName>
</protein>
<reference evidence="1" key="1">
    <citation type="journal article" date="2015" name="Nature">
        <title>Complex archaea that bridge the gap between prokaryotes and eukaryotes.</title>
        <authorList>
            <person name="Spang A."/>
            <person name="Saw J.H."/>
            <person name="Jorgensen S.L."/>
            <person name="Zaremba-Niedzwiedzka K."/>
            <person name="Martijn J."/>
            <person name="Lind A.E."/>
            <person name="van Eijk R."/>
            <person name="Schleper C."/>
            <person name="Guy L."/>
            <person name="Ettema T.J."/>
        </authorList>
    </citation>
    <scope>NUCLEOTIDE SEQUENCE</scope>
</reference>
<dbReference type="Pfam" id="PF07799">
    <property type="entry name" value="DUF1643"/>
    <property type="match status" value="1"/>
</dbReference>
<dbReference type="InterPro" id="IPR012441">
    <property type="entry name" value="DUF1643"/>
</dbReference>
<accession>A0A0F9SEN5</accession>
<organism evidence="1">
    <name type="scientific">marine sediment metagenome</name>
    <dbReference type="NCBI Taxonomy" id="412755"/>
    <lineage>
        <taxon>unclassified sequences</taxon>
        <taxon>metagenomes</taxon>
        <taxon>ecological metagenomes</taxon>
    </lineage>
</organism>
<dbReference type="EMBL" id="LAZR01000523">
    <property type="protein sequence ID" value="KKN65504.1"/>
    <property type="molecule type" value="Genomic_DNA"/>
</dbReference>
<evidence type="ECO:0008006" key="2">
    <source>
        <dbReference type="Google" id="ProtNLM"/>
    </source>
</evidence>
<sequence length="176" mass="18989">MDINVETGEMNIGEGISGAVFSDPNRRFRYALWRTWNPRGDRLLFVGLNPSTANDIKDDPTIRRVISFAKGWGFGGVLVGNLFSIVSADPSILWTTPSVGQPGGPNDTALRQMRALSSRVLVGWGNHGADAGTRPAEVIALLGEPVFCLKVTGAGEPNHPLYMRGSSLLKVYHRGA</sequence>
<evidence type="ECO:0000313" key="1">
    <source>
        <dbReference type="EMBL" id="KKN65504.1"/>
    </source>
</evidence>
<proteinExistence type="predicted"/>
<dbReference type="AlphaFoldDB" id="A0A0F9SEN5"/>
<gene>
    <name evidence="1" type="ORF">LCGC14_0481080</name>
</gene>
<name>A0A0F9SEN5_9ZZZZ</name>
<comment type="caution">
    <text evidence="1">The sequence shown here is derived from an EMBL/GenBank/DDBJ whole genome shotgun (WGS) entry which is preliminary data.</text>
</comment>